<gene>
    <name evidence="1" type="ORF">J437_LFUL002169</name>
</gene>
<comment type="caution">
    <text evidence="1">The sequence shown here is derived from an EMBL/GenBank/DDBJ whole genome shotgun (WGS) entry which is preliminary data.</text>
</comment>
<dbReference type="AlphaFoldDB" id="A0A8K0JZD0"/>
<sequence length="85" mass="9605">MGKENISVIECGKCYCFSFLAQGVRRDCTAGSSKIFLARFPQSGIFISFWYYVDLYHIEGMFLKCILMNMGSNNTTGNVSVSLFF</sequence>
<dbReference type="Proteomes" id="UP000792457">
    <property type="component" value="Unassembled WGS sequence"/>
</dbReference>
<organism evidence="1 2">
    <name type="scientific">Ladona fulva</name>
    <name type="common">Scarce chaser dragonfly</name>
    <name type="synonym">Libellula fulva</name>
    <dbReference type="NCBI Taxonomy" id="123851"/>
    <lineage>
        <taxon>Eukaryota</taxon>
        <taxon>Metazoa</taxon>
        <taxon>Ecdysozoa</taxon>
        <taxon>Arthropoda</taxon>
        <taxon>Hexapoda</taxon>
        <taxon>Insecta</taxon>
        <taxon>Pterygota</taxon>
        <taxon>Palaeoptera</taxon>
        <taxon>Odonata</taxon>
        <taxon>Epiprocta</taxon>
        <taxon>Anisoptera</taxon>
        <taxon>Libelluloidea</taxon>
        <taxon>Libellulidae</taxon>
        <taxon>Ladona</taxon>
    </lineage>
</organism>
<proteinExistence type="predicted"/>
<protein>
    <submittedName>
        <fullName evidence="1">Uncharacterized protein</fullName>
    </submittedName>
</protein>
<dbReference type="EMBL" id="KZ308200">
    <property type="protein sequence ID" value="KAG8224565.1"/>
    <property type="molecule type" value="Genomic_DNA"/>
</dbReference>
<reference evidence="1" key="1">
    <citation type="submission" date="2013-04" db="EMBL/GenBank/DDBJ databases">
        <authorList>
            <person name="Qu J."/>
            <person name="Murali S.C."/>
            <person name="Bandaranaike D."/>
            <person name="Bellair M."/>
            <person name="Blankenburg K."/>
            <person name="Chao H."/>
            <person name="Dinh H."/>
            <person name="Doddapaneni H."/>
            <person name="Downs B."/>
            <person name="Dugan-Rocha S."/>
            <person name="Elkadiri S."/>
            <person name="Gnanaolivu R.D."/>
            <person name="Hernandez B."/>
            <person name="Javaid M."/>
            <person name="Jayaseelan J.C."/>
            <person name="Lee S."/>
            <person name="Li M."/>
            <person name="Ming W."/>
            <person name="Munidasa M."/>
            <person name="Muniz J."/>
            <person name="Nguyen L."/>
            <person name="Ongeri F."/>
            <person name="Osuji N."/>
            <person name="Pu L.-L."/>
            <person name="Puazo M."/>
            <person name="Qu C."/>
            <person name="Quiroz J."/>
            <person name="Raj R."/>
            <person name="Weissenberger G."/>
            <person name="Xin Y."/>
            <person name="Zou X."/>
            <person name="Han Y."/>
            <person name="Richards S."/>
            <person name="Worley K."/>
            <person name="Muzny D."/>
            <person name="Gibbs R."/>
        </authorList>
    </citation>
    <scope>NUCLEOTIDE SEQUENCE</scope>
    <source>
        <strain evidence="1">Sampled in the wild</strain>
    </source>
</reference>
<evidence type="ECO:0000313" key="1">
    <source>
        <dbReference type="EMBL" id="KAG8224565.1"/>
    </source>
</evidence>
<name>A0A8K0JZD0_LADFU</name>
<keyword evidence="2" id="KW-1185">Reference proteome</keyword>
<accession>A0A8K0JZD0</accession>
<evidence type="ECO:0000313" key="2">
    <source>
        <dbReference type="Proteomes" id="UP000792457"/>
    </source>
</evidence>
<reference evidence="1" key="2">
    <citation type="submission" date="2017-10" db="EMBL/GenBank/DDBJ databases">
        <title>Ladona fulva Genome sequencing and assembly.</title>
        <authorList>
            <person name="Murali S."/>
            <person name="Richards S."/>
            <person name="Bandaranaike D."/>
            <person name="Bellair M."/>
            <person name="Blankenburg K."/>
            <person name="Chao H."/>
            <person name="Dinh H."/>
            <person name="Doddapaneni H."/>
            <person name="Dugan-Rocha S."/>
            <person name="Elkadiri S."/>
            <person name="Gnanaolivu R."/>
            <person name="Hernandez B."/>
            <person name="Skinner E."/>
            <person name="Javaid M."/>
            <person name="Lee S."/>
            <person name="Li M."/>
            <person name="Ming W."/>
            <person name="Munidasa M."/>
            <person name="Muniz J."/>
            <person name="Nguyen L."/>
            <person name="Hughes D."/>
            <person name="Osuji N."/>
            <person name="Pu L.-L."/>
            <person name="Puazo M."/>
            <person name="Qu C."/>
            <person name="Quiroz J."/>
            <person name="Raj R."/>
            <person name="Weissenberger G."/>
            <person name="Xin Y."/>
            <person name="Zou X."/>
            <person name="Han Y."/>
            <person name="Worley K."/>
            <person name="Muzny D."/>
            <person name="Gibbs R."/>
        </authorList>
    </citation>
    <scope>NUCLEOTIDE SEQUENCE</scope>
    <source>
        <strain evidence="1">Sampled in the wild</strain>
    </source>
</reference>